<proteinExistence type="predicted"/>
<name>A0A5Y3W950_SALDZ</name>
<reference evidence="1" key="1">
    <citation type="submission" date="2018-05" db="EMBL/GenBank/DDBJ databases">
        <authorList>
            <person name="Ashton P.M."/>
            <person name="Dallman T."/>
            <person name="Nair S."/>
            <person name="De Pinna E."/>
            <person name="Peters T."/>
            <person name="Grant K."/>
        </authorList>
    </citation>
    <scope>NUCLEOTIDE SEQUENCE [LARGE SCALE GENOMIC DNA]</scope>
    <source>
        <strain evidence="1">474878</strain>
    </source>
</reference>
<dbReference type="Proteomes" id="UP000839781">
    <property type="component" value="Unassembled WGS sequence"/>
</dbReference>
<accession>A0A5Y3W950</accession>
<gene>
    <name evidence="1" type="ORF">DLB95_24520</name>
</gene>
<dbReference type="AlphaFoldDB" id="A0A5Y3W950"/>
<sequence>MGLLNFISKLFHSKNNKTNVAAPVQDLTTEISADAIKPIEEKPCKAPQPRVRTKDYSRMEASIPIKGMFSVRDLEFDGSFSRSSSGRWIIAWQDRDVKNQVGGCRNSGKGHYILYNDHEKKITVYGKKLERPDAGKVLNDGTFILTDIRFGNETRSSIYVFNILGEVIFRRTFGANIAESVISPSGGKIALRFWGGSSPDANKLYVIDLKTKKIILKVTPLWNHSYRCFFSKGEEVLHIGTPFGNFELDAQGYIKDLLAYYTGVLKKQDYPNARYIVKCYFDFAEYTEENVNLVISCIDKGIRKSKQYSNVADDLREKAKLLHKIGRNLEAAQCCIDALYLAPKIKVKQLLSNACKKASITPDDLEPSQLALSIKGKEQAYNKKWSFPQQ</sequence>
<comment type="caution">
    <text evidence="1">The sequence shown here is derived from an EMBL/GenBank/DDBJ whole genome shotgun (WGS) entry which is preliminary data.</text>
</comment>
<organism evidence="1">
    <name type="scientific">Salmonella diarizonae</name>
    <dbReference type="NCBI Taxonomy" id="59204"/>
    <lineage>
        <taxon>Bacteria</taxon>
        <taxon>Pseudomonadati</taxon>
        <taxon>Pseudomonadota</taxon>
        <taxon>Gammaproteobacteria</taxon>
        <taxon>Enterobacterales</taxon>
        <taxon>Enterobacteriaceae</taxon>
        <taxon>Salmonella</taxon>
    </lineage>
</organism>
<evidence type="ECO:0000313" key="1">
    <source>
        <dbReference type="EMBL" id="ECJ4380291.1"/>
    </source>
</evidence>
<dbReference type="EMBL" id="AAIYJF010000029">
    <property type="protein sequence ID" value="ECJ4380291.1"/>
    <property type="molecule type" value="Genomic_DNA"/>
</dbReference>
<dbReference type="SUPFAM" id="SSF69304">
    <property type="entry name" value="Tricorn protease N-terminal domain"/>
    <property type="match status" value="1"/>
</dbReference>
<protein>
    <submittedName>
        <fullName evidence="1">Uncharacterized protein</fullName>
    </submittedName>
</protein>